<evidence type="ECO:0000256" key="1">
    <source>
        <dbReference type="SAM" id="Phobius"/>
    </source>
</evidence>
<evidence type="ECO:0000313" key="3">
    <source>
        <dbReference type="EMBL" id="GEP70264.1"/>
    </source>
</evidence>
<name>A0A512PGE3_9CELL</name>
<dbReference type="Proteomes" id="UP000321798">
    <property type="component" value="Unassembled WGS sequence"/>
</dbReference>
<keyword evidence="1" id="KW-0472">Membrane</keyword>
<proteinExistence type="predicted"/>
<protein>
    <recommendedName>
        <fullName evidence="5">Type II secretion system protein GspF domain-containing protein</fullName>
    </recommendedName>
</protein>
<keyword evidence="4" id="KW-1185">Reference proteome</keyword>
<feature type="signal peptide" evidence="2">
    <location>
        <begin position="1"/>
        <end position="17"/>
    </location>
</feature>
<feature type="chain" id="PRO_5038818159" description="Type II secretion system protein GspF domain-containing protein" evidence="2">
    <location>
        <begin position="18"/>
        <end position="231"/>
    </location>
</feature>
<sequence>MTGLACVLVALALLASAGPRGRSPAVVAASAPTDGSVRASDAVRWRSWLRRTRRTRARDRDLTALLAGVATQLRAGAPPTEAWTHVLGVPVPDGVPTVADLLGSDAGRAPTSVRARATAAVAATRLAAELGAPLADQLDRVGDALAVEAELEGDRRAALAGPRATATVLSWLPVLGLVLGTGMGADPLGVLLGGGVGSLAGVLGAGALLVGRWWTRVLLSRAARAGASGTS</sequence>
<keyword evidence="1" id="KW-1133">Transmembrane helix</keyword>
<keyword evidence="2" id="KW-0732">Signal</keyword>
<organism evidence="3 4">
    <name type="scientific">Cellulomonas soli</name>
    <dbReference type="NCBI Taxonomy" id="931535"/>
    <lineage>
        <taxon>Bacteria</taxon>
        <taxon>Bacillati</taxon>
        <taxon>Actinomycetota</taxon>
        <taxon>Actinomycetes</taxon>
        <taxon>Micrococcales</taxon>
        <taxon>Cellulomonadaceae</taxon>
        <taxon>Cellulomonas</taxon>
    </lineage>
</organism>
<dbReference type="RefSeq" id="WP_223203682.1">
    <property type="nucleotide sequence ID" value="NZ_BAABBJ010000014.1"/>
</dbReference>
<dbReference type="AlphaFoldDB" id="A0A512PGE3"/>
<feature type="transmembrane region" description="Helical" evidence="1">
    <location>
        <begin position="188"/>
        <end position="211"/>
    </location>
</feature>
<gene>
    <name evidence="3" type="ORF">CSO01_29790</name>
</gene>
<evidence type="ECO:0000256" key="2">
    <source>
        <dbReference type="SAM" id="SignalP"/>
    </source>
</evidence>
<comment type="caution">
    <text evidence="3">The sequence shown here is derived from an EMBL/GenBank/DDBJ whole genome shotgun (WGS) entry which is preliminary data.</text>
</comment>
<evidence type="ECO:0008006" key="5">
    <source>
        <dbReference type="Google" id="ProtNLM"/>
    </source>
</evidence>
<keyword evidence="1" id="KW-0812">Transmembrane</keyword>
<evidence type="ECO:0000313" key="4">
    <source>
        <dbReference type="Proteomes" id="UP000321798"/>
    </source>
</evidence>
<reference evidence="3 4" key="1">
    <citation type="submission" date="2019-07" db="EMBL/GenBank/DDBJ databases">
        <title>Whole genome shotgun sequence of Cellulomonas soli NBRC 109434.</title>
        <authorList>
            <person name="Hosoyama A."/>
            <person name="Uohara A."/>
            <person name="Ohji S."/>
            <person name="Ichikawa N."/>
        </authorList>
    </citation>
    <scope>NUCLEOTIDE SEQUENCE [LARGE SCALE GENOMIC DNA]</scope>
    <source>
        <strain evidence="3 4">NBRC 109434</strain>
    </source>
</reference>
<accession>A0A512PGE3</accession>
<dbReference type="EMBL" id="BKAL01000011">
    <property type="protein sequence ID" value="GEP70264.1"/>
    <property type="molecule type" value="Genomic_DNA"/>
</dbReference>